<comment type="caution">
    <text evidence="6">The sequence shown here is derived from an EMBL/GenBank/DDBJ whole genome shotgun (WGS) entry which is preliminary data.</text>
</comment>
<proteinExistence type="predicted"/>
<dbReference type="InterPro" id="IPR028978">
    <property type="entry name" value="Chorismate_lyase_/UTRA_dom_sf"/>
</dbReference>
<dbReference type="PANTHER" id="PTHR44846:SF1">
    <property type="entry name" value="MANNOSYL-D-GLYCERATE TRANSPORT_METABOLISM SYSTEM REPRESSOR MNGR-RELATED"/>
    <property type="match status" value="1"/>
</dbReference>
<evidence type="ECO:0000256" key="3">
    <source>
        <dbReference type="ARBA" id="ARBA00023163"/>
    </source>
</evidence>
<dbReference type="SMART" id="SM00345">
    <property type="entry name" value="HTH_GNTR"/>
    <property type="match status" value="1"/>
</dbReference>
<dbReference type="InterPro" id="IPR036390">
    <property type="entry name" value="WH_DNA-bd_sf"/>
</dbReference>
<reference evidence="6 7" key="1">
    <citation type="submission" date="2018-08" db="EMBL/GenBank/DDBJ databases">
        <title>Genome Sequence of Clavibacter michiganensis Subspecies type strains, and the Atypical Peach-Colored Strains Isolated from Tomato.</title>
        <authorList>
            <person name="Osdaghi E."/>
            <person name="Portier P."/>
            <person name="Briand M."/>
            <person name="Jacques M.-A."/>
        </authorList>
    </citation>
    <scope>NUCLEOTIDE SEQUENCE [LARGE SCALE GENOMIC DNA]</scope>
    <source>
        <strain evidence="6 7">CFBP 8615</strain>
    </source>
</reference>
<gene>
    <name evidence="6" type="ORF">DZG00_10160</name>
</gene>
<dbReference type="CDD" id="cd07377">
    <property type="entry name" value="WHTH_GntR"/>
    <property type="match status" value="1"/>
</dbReference>
<feature type="compositionally biased region" description="Low complexity" evidence="4">
    <location>
        <begin position="294"/>
        <end position="318"/>
    </location>
</feature>
<evidence type="ECO:0000313" key="6">
    <source>
        <dbReference type="EMBL" id="RIJ51104.1"/>
    </source>
</evidence>
<feature type="region of interest" description="Disordered" evidence="4">
    <location>
        <begin position="288"/>
        <end position="328"/>
    </location>
</feature>
<sequence>MYCRWSAPPPWPPAGTTCGARRRRSTRPPPDLRPDGETVPNRTTELDPDAVSPSNPGPLHAQLTAALRTRIADGSLPPGAQLPTEAELQERFGISRSVVRQALLSLTAEGLVQRGRGRGSIVAPRGELHRLVQRVSGLSTQVPDVTTRVLAFEPGRDAAAEQALGTPEVHALRRLRSAGGEPIALIHTWLPGRIAAELSADQLTDASLHALLRTRLGITIASGRRQVRAVGASAALASSLRVAEGSPVLVLEGTSLDGAGEPVEVFRTWHRADRFVFDIDVVPGDDREPAGLEPVAAAEAPRATADPSAPSAPAAPATGDLASRAREASRQLADLAEELALLGDADGTRA</sequence>
<dbReference type="PRINTS" id="PR00035">
    <property type="entry name" value="HTHGNTR"/>
</dbReference>
<dbReference type="Gene3D" id="1.10.10.10">
    <property type="entry name" value="Winged helix-like DNA-binding domain superfamily/Winged helix DNA-binding domain"/>
    <property type="match status" value="1"/>
</dbReference>
<dbReference type="EMBL" id="QWGT01000142">
    <property type="protein sequence ID" value="RIJ51104.1"/>
    <property type="molecule type" value="Genomic_DNA"/>
</dbReference>
<dbReference type="GO" id="GO:0003700">
    <property type="term" value="F:DNA-binding transcription factor activity"/>
    <property type="evidence" value="ECO:0007669"/>
    <property type="project" value="InterPro"/>
</dbReference>
<keyword evidence="7" id="KW-1185">Reference proteome</keyword>
<evidence type="ECO:0000259" key="5">
    <source>
        <dbReference type="PROSITE" id="PS50949"/>
    </source>
</evidence>
<dbReference type="Gene3D" id="3.40.1410.10">
    <property type="entry name" value="Chorismate lyase-like"/>
    <property type="match status" value="1"/>
</dbReference>
<feature type="region of interest" description="Disordered" evidence="4">
    <location>
        <begin position="1"/>
        <end position="60"/>
    </location>
</feature>
<dbReference type="InterPro" id="IPR000524">
    <property type="entry name" value="Tscrpt_reg_HTH_GntR"/>
</dbReference>
<keyword evidence="2" id="KW-0238">DNA-binding</keyword>
<protein>
    <submittedName>
        <fullName evidence="6">GntR family transcriptional regulator</fullName>
    </submittedName>
</protein>
<dbReference type="InterPro" id="IPR050679">
    <property type="entry name" value="Bact_HTH_transcr_reg"/>
</dbReference>
<dbReference type="Proteomes" id="UP000266484">
    <property type="component" value="Unassembled WGS sequence"/>
</dbReference>
<dbReference type="Pfam" id="PF00392">
    <property type="entry name" value="GntR"/>
    <property type="match status" value="1"/>
</dbReference>
<dbReference type="AlphaFoldDB" id="A0A399T7U4"/>
<organism evidence="6 7">
    <name type="scientific">Clavibacter lycopersici</name>
    <dbReference type="NCBI Taxonomy" id="2301718"/>
    <lineage>
        <taxon>Bacteria</taxon>
        <taxon>Bacillati</taxon>
        <taxon>Actinomycetota</taxon>
        <taxon>Actinomycetes</taxon>
        <taxon>Micrococcales</taxon>
        <taxon>Microbacteriaceae</taxon>
        <taxon>Clavibacter</taxon>
    </lineage>
</organism>
<evidence type="ECO:0000256" key="4">
    <source>
        <dbReference type="SAM" id="MobiDB-lite"/>
    </source>
</evidence>
<dbReference type="SUPFAM" id="SSF64288">
    <property type="entry name" value="Chorismate lyase-like"/>
    <property type="match status" value="1"/>
</dbReference>
<evidence type="ECO:0000313" key="7">
    <source>
        <dbReference type="Proteomes" id="UP000266484"/>
    </source>
</evidence>
<dbReference type="GO" id="GO:0003677">
    <property type="term" value="F:DNA binding"/>
    <property type="evidence" value="ECO:0007669"/>
    <property type="project" value="UniProtKB-KW"/>
</dbReference>
<feature type="domain" description="HTH gntR-type" evidence="5">
    <location>
        <begin position="57"/>
        <end position="125"/>
    </location>
</feature>
<dbReference type="SUPFAM" id="SSF46785">
    <property type="entry name" value="Winged helix' DNA-binding domain"/>
    <property type="match status" value="1"/>
</dbReference>
<evidence type="ECO:0000256" key="2">
    <source>
        <dbReference type="ARBA" id="ARBA00023125"/>
    </source>
</evidence>
<dbReference type="GO" id="GO:0045892">
    <property type="term" value="P:negative regulation of DNA-templated transcription"/>
    <property type="evidence" value="ECO:0007669"/>
    <property type="project" value="TreeGrafter"/>
</dbReference>
<dbReference type="InterPro" id="IPR036388">
    <property type="entry name" value="WH-like_DNA-bd_sf"/>
</dbReference>
<dbReference type="SMART" id="SM00866">
    <property type="entry name" value="UTRA"/>
    <property type="match status" value="1"/>
</dbReference>
<name>A0A399T7U4_9MICO</name>
<dbReference type="Pfam" id="PF07702">
    <property type="entry name" value="UTRA"/>
    <property type="match status" value="1"/>
</dbReference>
<evidence type="ECO:0000256" key="1">
    <source>
        <dbReference type="ARBA" id="ARBA00023015"/>
    </source>
</evidence>
<accession>A0A399T7U4</accession>
<keyword evidence="1" id="KW-0805">Transcription regulation</keyword>
<dbReference type="InterPro" id="IPR011663">
    <property type="entry name" value="UTRA"/>
</dbReference>
<dbReference type="PROSITE" id="PS50949">
    <property type="entry name" value="HTH_GNTR"/>
    <property type="match status" value="1"/>
</dbReference>
<keyword evidence="3" id="KW-0804">Transcription</keyword>
<dbReference type="PANTHER" id="PTHR44846">
    <property type="entry name" value="MANNOSYL-D-GLYCERATE TRANSPORT/METABOLISM SYSTEM REPRESSOR MNGR-RELATED"/>
    <property type="match status" value="1"/>
</dbReference>